<keyword evidence="1" id="KW-0812">Transmembrane</keyword>
<organism evidence="2 3">
    <name type="scientific">Halorubrum aidingense JCM 13560</name>
    <dbReference type="NCBI Taxonomy" id="1230454"/>
    <lineage>
        <taxon>Archaea</taxon>
        <taxon>Methanobacteriati</taxon>
        <taxon>Methanobacteriota</taxon>
        <taxon>Stenosarchaea group</taxon>
        <taxon>Halobacteria</taxon>
        <taxon>Halobacteriales</taxon>
        <taxon>Haloferacaceae</taxon>
        <taxon>Halorubrum</taxon>
    </lineage>
</organism>
<dbReference type="RefSeq" id="WP_008001526.1">
    <property type="nucleotide sequence ID" value="NZ_AOJI01000027.1"/>
</dbReference>
<dbReference type="Proteomes" id="UP000011575">
    <property type="component" value="Unassembled WGS sequence"/>
</dbReference>
<feature type="transmembrane region" description="Helical" evidence="1">
    <location>
        <begin position="86"/>
        <end position="104"/>
    </location>
</feature>
<reference evidence="2 3" key="1">
    <citation type="journal article" date="2014" name="PLoS Genet.">
        <title>Phylogenetically driven sequencing of extremely halophilic archaea reveals strategies for static and dynamic osmo-response.</title>
        <authorList>
            <person name="Becker E.A."/>
            <person name="Seitzer P.M."/>
            <person name="Tritt A."/>
            <person name="Larsen D."/>
            <person name="Krusor M."/>
            <person name="Yao A.I."/>
            <person name="Wu D."/>
            <person name="Madern D."/>
            <person name="Eisen J.A."/>
            <person name="Darling A.E."/>
            <person name="Facciotti M.T."/>
        </authorList>
    </citation>
    <scope>NUCLEOTIDE SEQUENCE [LARGE SCALE GENOMIC DNA]</scope>
    <source>
        <strain evidence="2 3">JCM 13560</strain>
    </source>
</reference>
<protein>
    <submittedName>
        <fullName evidence="2">Uncharacterized protein</fullName>
    </submittedName>
</protein>
<keyword evidence="1" id="KW-1133">Transmembrane helix</keyword>
<feature type="transmembrane region" description="Helical" evidence="1">
    <location>
        <begin position="239"/>
        <end position="265"/>
    </location>
</feature>
<feature type="transmembrane region" description="Helical" evidence="1">
    <location>
        <begin position="47"/>
        <end position="65"/>
    </location>
</feature>
<accession>M0PBY3</accession>
<keyword evidence="3" id="KW-1185">Reference proteome</keyword>
<dbReference type="EMBL" id="AOJI01000027">
    <property type="protein sequence ID" value="EMA66350.1"/>
    <property type="molecule type" value="Genomic_DNA"/>
</dbReference>
<proteinExistence type="predicted"/>
<name>M0PBY3_9EURY</name>
<evidence type="ECO:0000256" key="1">
    <source>
        <dbReference type="SAM" id="Phobius"/>
    </source>
</evidence>
<comment type="caution">
    <text evidence="2">The sequence shown here is derived from an EMBL/GenBank/DDBJ whole genome shotgun (WGS) entry which is preliminary data.</text>
</comment>
<dbReference type="AlphaFoldDB" id="M0PBY3"/>
<evidence type="ECO:0000313" key="3">
    <source>
        <dbReference type="Proteomes" id="UP000011575"/>
    </source>
</evidence>
<keyword evidence="1" id="KW-0472">Membrane</keyword>
<feature type="transmembrane region" description="Helical" evidence="1">
    <location>
        <begin position="110"/>
        <end position="135"/>
    </location>
</feature>
<evidence type="ECO:0000313" key="2">
    <source>
        <dbReference type="EMBL" id="EMA66350.1"/>
    </source>
</evidence>
<sequence>MSDNGDSLADIVFQRTRTQQLVAEIAFGPALAFAVDQTSPTGIQGAILMWLMAALIGIPILRYLVFTDRIEQFDRLLDLTVRPVELFALLGVAQVFKFFGVEFVQPATGFSQIGATAVIAVLGVLVYILGFELIFQKYRFSWGTLFYVKRVALEPQIDIQMDDVEEVFGAIFQHPSQWARLKAAIGYLKLTLIRVTLAQMAFHLLKDSIPDRDDEATETLREYIRINQGGNFPAGSGGLWFAFGVAAVVVLPVLAVMAGLISLVFATFGSIVLVMLIMRLSKHIVALSYIAFGTMEYEQFVTTNRRWAVMTVGYTLAVYLLIF</sequence>
<dbReference type="OrthoDB" id="346513at2157"/>
<gene>
    <name evidence="2" type="ORF">C461_11969</name>
</gene>